<dbReference type="CDD" id="cd00146">
    <property type="entry name" value="PKD"/>
    <property type="match status" value="2"/>
</dbReference>
<dbReference type="EMBL" id="JAATJH010000001">
    <property type="protein sequence ID" value="NJC24582.1"/>
    <property type="molecule type" value="Genomic_DNA"/>
</dbReference>
<feature type="domain" description="PKD" evidence="1">
    <location>
        <begin position="450"/>
        <end position="497"/>
    </location>
</feature>
<dbReference type="InterPro" id="IPR000601">
    <property type="entry name" value="PKD_dom"/>
</dbReference>
<dbReference type="Gene3D" id="2.60.40.10">
    <property type="entry name" value="Immunoglobulins"/>
    <property type="match status" value="2"/>
</dbReference>
<sequence>MSNPITRINYLLLLFLLVAPCGLRAGHIVGGEFTYACRGWLNDDPDTGIRVYDVRINMYRDNIGQGAYFDGLVGTAPGGEQSVPGHITVYRGLQVVQPATRSITLGPVSPIPLNLGNPCLVLTERADQQVGIYDFTLELPIADESYTLTYQRCCRNGAIRNLVNAEEIGSTYFIEITPEAQRRCNASPNFNIDPPIAICVNEAFEIDLGATDRENDSLVYKLCSPVLGGGTDGLNGTGTATTFDDVAPLIESPPPYQNATFIGPRFSLENQLGVGSVLELNNSTGLLSGQPIFRGTYAVAICVEEWSRDPVPILLSETKREFQLIVNLCENQVNADLLTEEIDSAGRFFVRQCGPVSTIFNESTDQAFISSYSWTVQGPNGEVTGTDRDFASSLAEPGVYEGRMILNANSRTENCRDTADFLLGVFPDLAADFEFADASCEVDPVAFTNFSSTSGNNTISDYAWDFADDSETDRRINPTHFYDTAGLFPVTLTIVDNNRCRDSTTIDVPYFPAPTTIILGADRGFGCKPFTKQFENLSRPLNDDYVFDWDFGDGGSSTEANPTHVYENSGNYDVYLGITSPTGCFVERTFPRLIDVRDAPTAGFTWEPEEVTNLAPNFRVFDASIDASGRRYTITNAAGRRLFTTPAPDFDYQLRDTSLISITQLVAHPSGCVDTLTQNLRLRFVNVVNVPNAFTPNGDGLNDAFFPVGSFVEVSDYLFRVWTRWGELIYSTPDPEASWDGTFNGALSPGGGYLWDLEYIDNDEASIRMKGGVVLVR</sequence>
<dbReference type="Proteomes" id="UP000770785">
    <property type="component" value="Unassembled WGS sequence"/>
</dbReference>
<dbReference type="InterPro" id="IPR026341">
    <property type="entry name" value="T9SS_type_B"/>
</dbReference>
<dbReference type="PROSITE" id="PS50093">
    <property type="entry name" value="PKD"/>
    <property type="match status" value="2"/>
</dbReference>
<gene>
    <name evidence="2" type="ORF">GGR27_000063</name>
</gene>
<evidence type="ECO:0000313" key="2">
    <source>
        <dbReference type="EMBL" id="NJC24582.1"/>
    </source>
</evidence>
<dbReference type="NCBIfam" id="TIGR04131">
    <property type="entry name" value="Bac_Flav_CTERM"/>
    <property type="match status" value="1"/>
</dbReference>
<evidence type="ECO:0000259" key="1">
    <source>
        <dbReference type="PROSITE" id="PS50093"/>
    </source>
</evidence>
<dbReference type="Pfam" id="PF13585">
    <property type="entry name" value="CHU_C"/>
    <property type="match status" value="1"/>
</dbReference>
<dbReference type="SUPFAM" id="SSF49299">
    <property type="entry name" value="PKD domain"/>
    <property type="match status" value="2"/>
</dbReference>
<organism evidence="2 3">
    <name type="scientific">Neolewinella antarctica</name>
    <dbReference type="NCBI Taxonomy" id="442734"/>
    <lineage>
        <taxon>Bacteria</taxon>
        <taxon>Pseudomonadati</taxon>
        <taxon>Bacteroidota</taxon>
        <taxon>Saprospiria</taxon>
        <taxon>Saprospirales</taxon>
        <taxon>Lewinellaceae</taxon>
        <taxon>Neolewinella</taxon>
    </lineage>
</organism>
<evidence type="ECO:0000313" key="3">
    <source>
        <dbReference type="Proteomes" id="UP000770785"/>
    </source>
</evidence>
<keyword evidence="3" id="KW-1185">Reference proteome</keyword>
<name>A0ABX0X5X0_9BACT</name>
<dbReference type="Pfam" id="PF18911">
    <property type="entry name" value="PKD_4"/>
    <property type="match status" value="2"/>
</dbReference>
<protein>
    <submittedName>
        <fullName evidence="2">Gliding motility-associated-like protein</fullName>
    </submittedName>
</protein>
<dbReference type="InterPro" id="IPR013783">
    <property type="entry name" value="Ig-like_fold"/>
</dbReference>
<dbReference type="RefSeq" id="WP_168035404.1">
    <property type="nucleotide sequence ID" value="NZ_JAATJH010000001.1"/>
</dbReference>
<comment type="caution">
    <text evidence="2">The sequence shown here is derived from an EMBL/GenBank/DDBJ whole genome shotgun (WGS) entry which is preliminary data.</text>
</comment>
<dbReference type="InterPro" id="IPR022409">
    <property type="entry name" value="PKD/Chitinase_dom"/>
</dbReference>
<reference evidence="2 3" key="1">
    <citation type="submission" date="2020-03" db="EMBL/GenBank/DDBJ databases">
        <title>Genomic Encyclopedia of Type Strains, Phase IV (KMG-IV): sequencing the most valuable type-strain genomes for metagenomic binning, comparative biology and taxonomic classification.</title>
        <authorList>
            <person name="Goeker M."/>
        </authorList>
    </citation>
    <scope>NUCLEOTIDE SEQUENCE [LARGE SCALE GENOMIC DNA]</scope>
    <source>
        <strain evidence="2 3">DSM 105096</strain>
    </source>
</reference>
<feature type="domain" description="PKD" evidence="1">
    <location>
        <begin position="543"/>
        <end position="583"/>
    </location>
</feature>
<proteinExistence type="predicted"/>
<accession>A0ABX0X5X0</accession>
<dbReference type="SMART" id="SM00089">
    <property type="entry name" value="PKD"/>
    <property type="match status" value="2"/>
</dbReference>
<dbReference type="InterPro" id="IPR035986">
    <property type="entry name" value="PKD_dom_sf"/>
</dbReference>